<keyword evidence="2" id="KW-0732">Signal</keyword>
<evidence type="ECO:0000313" key="7">
    <source>
        <dbReference type="Proteomes" id="UP000625780"/>
    </source>
</evidence>
<keyword evidence="7" id="KW-1185">Reference proteome</keyword>
<dbReference type="Gene3D" id="3.50.30.30">
    <property type="match status" value="1"/>
</dbReference>
<evidence type="ECO:0000259" key="3">
    <source>
        <dbReference type="Pfam" id="PF02225"/>
    </source>
</evidence>
<evidence type="ECO:0000259" key="4">
    <source>
        <dbReference type="Pfam" id="PF04253"/>
    </source>
</evidence>
<dbReference type="Proteomes" id="UP000625780">
    <property type="component" value="Unassembled WGS sequence"/>
</dbReference>
<gene>
    <name evidence="6" type="ORF">GCM10011361_06720</name>
</gene>
<reference evidence="7" key="1">
    <citation type="journal article" date="2019" name="Int. J. Syst. Evol. Microbiol.">
        <title>The Global Catalogue of Microorganisms (GCM) 10K type strain sequencing project: providing services to taxonomists for standard genome sequencing and annotation.</title>
        <authorList>
            <consortium name="The Broad Institute Genomics Platform"/>
            <consortium name="The Broad Institute Genome Sequencing Center for Infectious Disease"/>
            <person name="Wu L."/>
            <person name="Ma J."/>
        </authorList>
    </citation>
    <scope>NUCLEOTIDE SEQUENCE [LARGE SCALE GENOMIC DNA]</scope>
    <source>
        <strain evidence="7">CGMCC 1.12606</strain>
    </source>
</reference>
<dbReference type="PANTHER" id="PTHR10404">
    <property type="entry name" value="N-ACETYLATED-ALPHA-LINKED ACIDIC DIPEPTIDASE"/>
    <property type="match status" value="1"/>
</dbReference>
<keyword evidence="6" id="KW-0378">Hydrolase</keyword>
<dbReference type="GO" id="GO:0016787">
    <property type="term" value="F:hydrolase activity"/>
    <property type="evidence" value="ECO:0007669"/>
    <property type="project" value="UniProtKB-KW"/>
</dbReference>
<dbReference type="Pfam" id="PF04253">
    <property type="entry name" value="TFR_dimer"/>
    <property type="match status" value="1"/>
</dbReference>
<dbReference type="InterPro" id="IPR007484">
    <property type="entry name" value="Peptidase_M28"/>
</dbReference>
<dbReference type="InterPro" id="IPR046450">
    <property type="entry name" value="PA_dom_sf"/>
</dbReference>
<organism evidence="6 7">
    <name type="scientific">Muriicola marianensis</name>
    <dbReference type="NCBI Taxonomy" id="1324801"/>
    <lineage>
        <taxon>Bacteria</taxon>
        <taxon>Pseudomonadati</taxon>
        <taxon>Bacteroidota</taxon>
        <taxon>Flavobacteriia</taxon>
        <taxon>Flavobacteriales</taxon>
        <taxon>Flavobacteriaceae</taxon>
        <taxon>Muriicola</taxon>
    </lineage>
</organism>
<dbReference type="Pfam" id="PF02225">
    <property type="entry name" value="PA"/>
    <property type="match status" value="1"/>
</dbReference>
<dbReference type="EMBL" id="BMFH01000001">
    <property type="protein sequence ID" value="GGD42375.1"/>
    <property type="molecule type" value="Genomic_DNA"/>
</dbReference>
<dbReference type="Gene3D" id="3.40.630.10">
    <property type="entry name" value="Zn peptidases"/>
    <property type="match status" value="1"/>
</dbReference>
<dbReference type="RefSeq" id="WP_188369292.1">
    <property type="nucleotide sequence ID" value="NZ_BMFH01000001.1"/>
</dbReference>
<feature type="domain" description="Transferrin receptor-like dimerisation" evidence="4">
    <location>
        <begin position="620"/>
        <end position="719"/>
    </location>
</feature>
<dbReference type="SUPFAM" id="SSF52025">
    <property type="entry name" value="PA domain"/>
    <property type="match status" value="1"/>
</dbReference>
<dbReference type="Gene3D" id="1.20.930.40">
    <property type="entry name" value="Transferrin receptor-like, dimerisation domain"/>
    <property type="match status" value="1"/>
</dbReference>
<evidence type="ECO:0000256" key="2">
    <source>
        <dbReference type="SAM" id="SignalP"/>
    </source>
</evidence>
<dbReference type="SUPFAM" id="SSF47672">
    <property type="entry name" value="Transferrin receptor-like dimerisation domain"/>
    <property type="match status" value="1"/>
</dbReference>
<dbReference type="InterPro" id="IPR003137">
    <property type="entry name" value="PA_domain"/>
</dbReference>
<dbReference type="InterPro" id="IPR036757">
    <property type="entry name" value="TFR-like_dimer_dom_sf"/>
</dbReference>
<dbReference type="InterPro" id="IPR007365">
    <property type="entry name" value="TFR-like_dimer_dom"/>
</dbReference>
<protein>
    <submittedName>
        <fullName evidence="6">Folate hydrolase</fullName>
    </submittedName>
</protein>
<dbReference type="CDD" id="cd02121">
    <property type="entry name" value="PA_GCPII_like"/>
    <property type="match status" value="1"/>
</dbReference>
<comment type="caution">
    <text evidence="6">The sequence shown here is derived from an EMBL/GenBank/DDBJ whole genome shotgun (WGS) entry which is preliminary data.</text>
</comment>
<evidence type="ECO:0000256" key="1">
    <source>
        <dbReference type="ARBA" id="ARBA00005634"/>
    </source>
</evidence>
<feature type="domain" description="Peptidase M28" evidence="5">
    <location>
        <begin position="326"/>
        <end position="519"/>
    </location>
</feature>
<dbReference type="InterPro" id="IPR039373">
    <property type="entry name" value="Peptidase_M28B"/>
</dbReference>
<feature type="domain" description="PA" evidence="3">
    <location>
        <begin position="147"/>
        <end position="214"/>
    </location>
</feature>
<feature type="chain" id="PRO_5045356423" evidence="2">
    <location>
        <begin position="21"/>
        <end position="731"/>
    </location>
</feature>
<sequence length="731" mass="81291">MIQKFITLTLVLLLSLGTYAQSITGFKPENKAAQLELEAQFESRLKAENLDAWMQRLAAEPHWVGTDYGKKNAEWMAEQFRSWGYDAKIETYHILFPYPKVRELELLSPDPYTAKLTAVPVEGDPYTAQGDALLPSYNAFSTDGEAEAELVFVNYGIPQDYEELEKMGIDVKGKIVIAKYYGSWRGIKPKLAAEKGAIGCIIYSDPEDDGYVRGDVYPEGAFKNKTGVQRGSVMDMPLYPGDVLTPGYAAKKDAKRLDRKDAPTITKIPVLPISYEDALPLLSALKGPVAPNAWKGGLPITYHVGPGPAKVRIKLEFDWKITPAHNVIAKLEGSTYPDQWVMRGNHHDAWVHGANDPVSGMVAVMEEARVIGELAKQGKRPKRTVVYAAWDAEEPGLIGSTEWVEDHEKELQAKLVAYINTDSNGRGFFGAGGSHTLQAMVSEVADAVTDPQTGVSIKERRIARQLAGGGNASFELSALGSGSDYTPFIQHAGIASLNIGFGGENAGGEYHTIYDTYPHYTRFKDPGFNYGVALANTAGRIVLRMANADVLPFEFKQWHATVEGYLKEIMEETENRRKEVKRHNELVDRKAYALAADPRENIAPPKKKEEIPYLDFSPLQNSLATLGDRIAELEALSPESLPVEKQKSLNAALQETEQVLTDMTGLPRRPWFRHRLYAPGFYTGYGVKTLPGVREAIEQENWKEAQEQIELLAETFKRMDQHIVNLIRLSK</sequence>
<feature type="signal peptide" evidence="2">
    <location>
        <begin position="1"/>
        <end position="20"/>
    </location>
</feature>
<name>A0ABQ1QT56_9FLAO</name>
<proteinExistence type="inferred from homology"/>
<dbReference type="PANTHER" id="PTHR10404:SF46">
    <property type="entry name" value="VACUOLAR PROTEIN SORTING-ASSOCIATED PROTEIN 70"/>
    <property type="match status" value="1"/>
</dbReference>
<accession>A0ABQ1QT56</accession>
<comment type="similarity">
    <text evidence="1">Belongs to the peptidase M28 family. M28B subfamily.</text>
</comment>
<dbReference type="SUPFAM" id="SSF53187">
    <property type="entry name" value="Zn-dependent exopeptidases"/>
    <property type="match status" value="1"/>
</dbReference>
<dbReference type="Pfam" id="PF04389">
    <property type="entry name" value="Peptidase_M28"/>
    <property type="match status" value="1"/>
</dbReference>
<evidence type="ECO:0000313" key="6">
    <source>
        <dbReference type="EMBL" id="GGD42375.1"/>
    </source>
</evidence>
<evidence type="ECO:0000259" key="5">
    <source>
        <dbReference type="Pfam" id="PF04389"/>
    </source>
</evidence>